<evidence type="ECO:0000313" key="1">
    <source>
        <dbReference type="EMBL" id="AYD90492.1"/>
    </source>
</evidence>
<protein>
    <submittedName>
        <fullName evidence="1">Uncharacterized protein</fullName>
    </submittedName>
</protein>
<gene>
    <name evidence="1" type="ORF">D5R93_11660</name>
</gene>
<evidence type="ECO:0000313" key="2">
    <source>
        <dbReference type="Proteomes" id="UP000273001"/>
    </source>
</evidence>
<sequence>MGEDRAREVAEEIGDCVDGEGDYGRVTVVNELLGGQEVVFGAEFLSALGPGWSGWTRGAGRLRL</sequence>
<keyword evidence="2" id="KW-1185">Reference proteome</keyword>
<reference evidence="1 2" key="1">
    <citation type="submission" date="2018-09" db="EMBL/GenBank/DDBJ databases">
        <authorList>
            <person name="Li J."/>
        </authorList>
    </citation>
    <scope>NUCLEOTIDE SEQUENCE [LARGE SCALE GENOMIC DNA]</scope>
    <source>
        <strain evidence="1 2">2129</strain>
    </source>
</reference>
<organism evidence="1 2">
    <name type="scientific">Actinomyces lilanjuaniae</name>
    <dbReference type="NCBI Taxonomy" id="2321394"/>
    <lineage>
        <taxon>Bacteria</taxon>
        <taxon>Bacillati</taxon>
        <taxon>Actinomycetota</taxon>
        <taxon>Actinomycetes</taxon>
        <taxon>Actinomycetales</taxon>
        <taxon>Actinomycetaceae</taxon>
        <taxon>Actinomyces</taxon>
    </lineage>
</organism>
<dbReference type="EMBL" id="CP032514">
    <property type="protein sequence ID" value="AYD90492.1"/>
    <property type="molecule type" value="Genomic_DNA"/>
</dbReference>
<name>A0ABN5PQ49_9ACTO</name>
<proteinExistence type="predicted"/>
<dbReference type="Proteomes" id="UP000273001">
    <property type="component" value="Chromosome"/>
</dbReference>
<accession>A0ABN5PQ49</accession>